<organism evidence="2 3">
    <name type="scientific">Coniochaeta ligniaria NRRL 30616</name>
    <dbReference type="NCBI Taxonomy" id="1408157"/>
    <lineage>
        <taxon>Eukaryota</taxon>
        <taxon>Fungi</taxon>
        <taxon>Dikarya</taxon>
        <taxon>Ascomycota</taxon>
        <taxon>Pezizomycotina</taxon>
        <taxon>Sordariomycetes</taxon>
        <taxon>Sordariomycetidae</taxon>
        <taxon>Coniochaetales</taxon>
        <taxon>Coniochaetaceae</taxon>
        <taxon>Coniochaeta</taxon>
    </lineage>
</organism>
<dbReference type="Proteomes" id="UP000182658">
    <property type="component" value="Unassembled WGS sequence"/>
</dbReference>
<protein>
    <submittedName>
        <fullName evidence="2">Uncharacterized protein</fullName>
    </submittedName>
</protein>
<evidence type="ECO:0000256" key="1">
    <source>
        <dbReference type="SAM" id="MobiDB-lite"/>
    </source>
</evidence>
<evidence type="ECO:0000313" key="2">
    <source>
        <dbReference type="EMBL" id="OIW34773.1"/>
    </source>
</evidence>
<dbReference type="EMBL" id="KV875093">
    <property type="protein sequence ID" value="OIW34773.1"/>
    <property type="molecule type" value="Genomic_DNA"/>
</dbReference>
<name>A0A1J7J5M8_9PEZI</name>
<dbReference type="AlphaFoldDB" id="A0A1J7J5M8"/>
<feature type="region of interest" description="Disordered" evidence="1">
    <location>
        <begin position="1"/>
        <end position="61"/>
    </location>
</feature>
<gene>
    <name evidence="2" type="ORF">CONLIGDRAFT_626821</name>
</gene>
<feature type="compositionally biased region" description="Polar residues" evidence="1">
    <location>
        <begin position="29"/>
        <end position="38"/>
    </location>
</feature>
<accession>A0A1J7J5M8</accession>
<feature type="region of interest" description="Disordered" evidence="1">
    <location>
        <begin position="89"/>
        <end position="174"/>
    </location>
</feature>
<feature type="compositionally biased region" description="Low complexity" evidence="1">
    <location>
        <begin position="150"/>
        <end position="161"/>
    </location>
</feature>
<proteinExistence type="predicted"/>
<reference evidence="2 3" key="1">
    <citation type="submission" date="2016-10" db="EMBL/GenBank/DDBJ databases">
        <title>Draft genome sequence of Coniochaeta ligniaria NRRL30616, a lignocellulolytic fungus for bioabatement of inhibitors in plant biomass hydrolysates.</title>
        <authorList>
            <consortium name="DOE Joint Genome Institute"/>
            <person name="Jimenez D.J."/>
            <person name="Hector R.E."/>
            <person name="Riley R."/>
            <person name="Sun H."/>
            <person name="Grigoriev I.V."/>
            <person name="Van Elsas J.D."/>
            <person name="Nichols N.N."/>
        </authorList>
    </citation>
    <scope>NUCLEOTIDE SEQUENCE [LARGE SCALE GENOMIC DNA]</scope>
    <source>
        <strain evidence="2 3">NRRL 30616</strain>
    </source>
</reference>
<feature type="compositionally biased region" description="Basic and acidic residues" evidence="1">
    <location>
        <begin position="119"/>
        <end position="135"/>
    </location>
</feature>
<evidence type="ECO:0000313" key="3">
    <source>
        <dbReference type="Proteomes" id="UP000182658"/>
    </source>
</evidence>
<feature type="compositionally biased region" description="Basic and acidic residues" evidence="1">
    <location>
        <begin position="39"/>
        <end position="59"/>
    </location>
</feature>
<feature type="compositionally biased region" description="Basic and acidic residues" evidence="1">
    <location>
        <begin position="89"/>
        <end position="101"/>
    </location>
</feature>
<dbReference type="InParanoid" id="A0A1J7J5M8"/>
<sequence length="174" mass="18904">MDQEDAVAGKEPPQAPDAAGVFGPRSRKQSTVSFQSATDTRRGSTSREKGKGKENDSKGRWLHKMTDWLAVSEPSAQALKNHRRDVFEKAGISKDDKDARAKLHVPVGEIPADAIRPSKGPDPEDVFKRQAQERKKAGKAARSQGGVGLGSQLSHSSSSRSSKTRVENPIFPFD</sequence>
<dbReference type="OrthoDB" id="4842213at2759"/>
<keyword evidence="3" id="KW-1185">Reference proteome</keyword>